<dbReference type="CDD" id="cd07402">
    <property type="entry name" value="MPP_GpdQ"/>
    <property type="match status" value="1"/>
</dbReference>
<dbReference type="GO" id="GO:0004114">
    <property type="term" value="F:3',5'-cyclic-nucleotide phosphodiesterase activity"/>
    <property type="evidence" value="ECO:0007669"/>
    <property type="project" value="UniProtKB-EC"/>
</dbReference>
<keyword evidence="7" id="KW-1185">Reference proteome</keyword>
<organism evidence="6 7">
    <name type="scientific">Roseibium alexandrii</name>
    <dbReference type="NCBI Taxonomy" id="388408"/>
    <lineage>
        <taxon>Bacteria</taxon>
        <taxon>Pseudomonadati</taxon>
        <taxon>Pseudomonadota</taxon>
        <taxon>Alphaproteobacteria</taxon>
        <taxon>Hyphomicrobiales</taxon>
        <taxon>Stappiaceae</taxon>
        <taxon>Roseibium</taxon>
    </lineage>
</organism>
<evidence type="ECO:0000256" key="2">
    <source>
        <dbReference type="ARBA" id="ARBA00022801"/>
    </source>
</evidence>
<dbReference type="GO" id="GO:0046872">
    <property type="term" value="F:metal ion binding"/>
    <property type="evidence" value="ECO:0007669"/>
    <property type="project" value="UniProtKB-KW"/>
</dbReference>
<evidence type="ECO:0000313" key="6">
    <source>
        <dbReference type="EMBL" id="CTQ73351.1"/>
    </source>
</evidence>
<evidence type="ECO:0000259" key="5">
    <source>
        <dbReference type="Pfam" id="PF00149"/>
    </source>
</evidence>
<keyword evidence="3" id="KW-0408">Iron</keyword>
<reference evidence="7" key="1">
    <citation type="submission" date="2015-07" db="EMBL/GenBank/DDBJ databases">
        <authorList>
            <person name="Rodrigo-Torres Lidia"/>
            <person name="Arahal R.David."/>
        </authorList>
    </citation>
    <scope>NUCLEOTIDE SEQUENCE [LARGE SCALE GENOMIC DNA]</scope>
    <source>
        <strain evidence="7">CECT 5112</strain>
    </source>
</reference>
<dbReference type="InterPro" id="IPR026575">
    <property type="entry name" value="GpdQ/CpdA-like"/>
</dbReference>
<dbReference type="PANTHER" id="PTHR42988">
    <property type="entry name" value="PHOSPHOHYDROLASE"/>
    <property type="match status" value="1"/>
</dbReference>
<dbReference type="InterPro" id="IPR004843">
    <property type="entry name" value="Calcineurin-like_PHP"/>
</dbReference>
<dbReference type="EC" id="3.1.4.17" evidence="6"/>
<evidence type="ECO:0000256" key="3">
    <source>
        <dbReference type="ARBA" id="ARBA00023004"/>
    </source>
</evidence>
<dbReference type="RefSeq" id="WP_055672886.1">
    <property type="nucleotide sequence ID" value="NZ_CXWD01000014.1"/>
</dbReference>
<keyword evidence="1" id="KW-0479">Metal-binding</keyword>
<accession>A0A0M7AFG2</accession>
<dbReference type="PANTHER" id="PTHR42988:SF2">
    <property type="entry name" value="CYCLIC NUCLEOTIDE PHOSPHODIESTERASE CBUA0032-RELATED"/>
    <property type="match status" value="1"/>
</dbReference>
<dbReference type="SUPFAM" id="SSF56300">
    <property type="entry name" value="Metallo-dependent phosphatases"/>
    <property type="match status" value="1"/>
</dbReference>
<feature type="domain" description="Calcineurin-like phosphoesterase" evidence="5">
    <location>
        <begin position="1"/>
        <end position="193"/>
    </location>
</feature>
<dbReference type="InterPro" id="IPR029052">
    <property type="entry name" value="Metallo-depent_PP-like"/>
</dbReference>
<proteinExistence type="inferred from homology"/>
<gene>
    <name evidence="6" type="primary">cpdA_3</name>
    <name evidence="6" type="ORF">LAX5112_03513</name>
</gene>
<dbReference type="Proteomes" id="UP000053235">
    <property type="component" value="Unassembled WGS sequence"/>
</dbReference>
<dbReference type="OrthoDB" id="651281at2"/>
<dbReference type="InterPro" id="IPR050884">
    <property type="entry name" value="CNP_phosphodiesterase-III"/>
</dbReference>
<dbReference type="Pfam" id="PF00149">
    <property type="entry name" value="Metallophos"/>
    <property type="match status" value="1"/>
</dbReference>
<evidence type="ECO:0000256" key="1">
    <source>
        <dbReference type="ARBA" id="ARBA00022723"/>
    </source>
</evidence>
<comment type="similarity">
    <text evidence="4">Belongs to the cyclic nucleotide phosphodiesterase class-III family.</text>
</comment>
<dbReference type="EMBL" id="CXWD01000014">
    <property type="protein sequence ID" value="CTQ73351.1"/>
    <property type="molecule type" value="Genomic_DNA"/>
</dbReference>
<name>A0A0M7AFG2_9HYPH</name>
<keyword evidence="2 6" id="KW-0378">Hydrolase</keyword>
<evidence type="ECO:0000313" key="7">
    <source>
        <dbReference type="Proteomes" id="UP000053235"/>
    </source>
</evidence>
<dbReference type="AlphaFoldDB" id="A0A0M7AFG2"/>
<evidence type="ECO:0000256" key="4">
    <source>
        <dbReference type="ARBA" id="ARBA00025742"/>
    </source>
</evidence>
<protein>
    <submittedName>
        <fullName evidence="6">3',5'-cyclic adenosine monophosphate phosphodiesterase CpdA</fullName>
        <ecNumber evidence="6">3.1.4.17</ecNumber>
    </submittedName>
</protein>
<dbReference type="STRING" id="388408.LAX5112_03513"/>
<sequence>MKLLQLTDIHLTKPGDTIAGRDPNENFRKALGHAVTHHPDAEAIFITGDLSDWGDKDDYLRLKAEIAECPLPIHLCIGNHDERDVFLSVFPEGADENGFVQAIVPLSEGTAILLDTWGPDTHAGFYCSKRQDWLDRELSKATGPVFLFMHHNPVPIGIAPMDKIMLQDADGFGQVVARHAAKIRHIFHGHCHLPLAGSLHDIPFSAPRGTNHAGWPDFANKGNLAGSDLPESYAVVLAEETSTMIHMIEYGYEGTVRREGSPDYADWDRLTMVR</sequence>
<dbReference type="Gene3D" id="3.60.21.10">
    <property type="match status" value="1"/>
</dbReference>